<comment type="function">
    <text evidence="4">Part of the outer membrane protein assembly complex, which is involved in assembly and insertion of beta-barrel proteins into the outer membrane.</text>
</comment>
<evidence type="ECO:0000259" key="6">
    <source>
        <dbReference type="Pfam" id="PF13360"/>
    </source>
</evidence>
<evidence type="ECO:0000256" key="2">
    <source>
        <dbReference type="ARBA" id="ARBA00023136"/>
    </source>
</evidence>
<evidence type="ECO:0000313" key="7">
    <source>
        <dbReference type="EMBL" id="QBB70651.1"/>
    </source>
</evidence>
<comment type="subunit">
    <text evidence="4">Part of the Bam complex.</text>
</comment>
<comment type="similarity">
    <text evidence="4">Belongs to the BamB family.</text>
</comment>
<dbReference type="InterPro" id="IPR015943">
    <property type="entry name" value="WD40/YVTN_repeat-like_dom_sf"/>
</dbReference>
<dbReference type="PROSITE" id="PS51257">
    <property type="entry name" value="PROKAR_LIPOPROTEIN"/>
    <property type="match status" value="1"/>
</dbReference>
<dbReference type="Gene3D" id="2.130.10.10">
    <property type="entry name" value="YVTN repeat-like/Quinoprotein amine dehydrogenase"/>
    <property type="match status" value="1"/>
</dbReference>
<keyword evidence="2 4" id="KW-0472">Membrane</keyword>
<dbReference type="SUPFAM" id="SSF50998">
    <property type="entry name" value="Quinoprotein alcohol dehydrogenase-like"/>
    <property type="match status" value="1"/>
</dbReference>
<sequence>MMKRALAFLLLATLLGGCTAIKNAFKGSNKENIEPPKVLTEFAPTVTVEKLWTTGVGKGARKTGVHLTPAYADGKLYAISTTGVLEALDATTGRTLWEKKDKKIAYAAGPTIGEGLLVVGTLDGTLFALNPADGSERWHAEVSSELISAPAVDGGMVVARSYDGRVYGFDAANGERKWIFDRNTVPLLSLRGNSAPLIREGVVITGGDNGKVVGLRLTDGVEVWEQVISTGEGRTEIERLQDVDGILQADAGVVYAAGYRGQITALAGNNGRPLWAHDLSSYSGVAISPAAVFANDVDSNIWSLDRNNGTSLWKQDVLGYRWLSPPAVQGDYIVVGDFDGYVHWLNLNDGKLAARVRLTKKPIDSVPLVVGNTVYVQASNGELGAYRIAK</sequence>
<feature type="signal peptide" evidence="5">
    <location>
        <begin position="1"/>
        <end position="24"/>
    </location>
</feature>
<dbReference type="GO" id="GO:0051205">
    <property type="term" value="P:protein insertion into membrane"/>
    <property type="evidence" value="ECO:0007669"/>
    <property type="project" value="UniProtKB-UniRule"/>
</dbReference>
<organism evidence="7 8">
    <name type="scientific">Pseudolysobacter antarcticus</name>
    <dbReference type="NCBI Taxonomy" id="2511995"/>
    <lineage>
        <taxon>Bacteria</taxon>
        <taxon>Pseudomonadati</taxon>
        <taxon>Pseudomonadota</taxon>
        <taxon>Gammaproteobacteria</taxon>
        <taxon>Lysobacterales</taxon>
        <taxon>Rhodanobacteraceae</taxon>
        <taxon>Pseudolysobacter</taxon>
    </lineage>
</organism>
<keyword evidence="1 4" id="KW-0732">Signal</keyword>
<reference evidence="7 8" key="1">
    <citation type="submission" date="2019-01" db="EMBL/GenBank/DDBJ databases">
        <title>Pseudolysobacter antarctica gen. nov., sp. nov., isolated from Fildes Peninsula, Antarctica.</title>
        <authorList>
            <person name="Wei Z."/>
            <person name="Peng F."/>
        </authorList>
    </citation>
    <scope>NUCLEOTIDE SEQUENCE [LARGE SCALE GENOMIC DNA]</scope>
    <source>
        <strain evidence="7 8">AQ6-296</strain>
    </source>
</reference>
<evidence type="ECO:0000256" key="3">
    <source>
        <dbReference type="ARBA" id="ARBA00023237"/>
    </source>
</evidence>
<dbReference type="PANTHER" id="PTHR34512:SF30">
    <property type="entry name" value="OUTER MEMBRANE PROTEIN ASSEMBLY FACTOR BAMB"/>
    <property type="match status" value="1"/>
</dbReference>
<evidence type="ECO:0000256" key="5">
    <source>
        <dbReference type="SAM" id="SignalP"/>
    </source>
</evidence>
<protein>
    <recommendedName>
        <fullName evidence="4">Outer membrane protein assembly factor BamB</fullName>
    </recommendedName>
</protein>
<keyword evidence="3 4" id="KW-0998">Cell outer membrane</keyword>
<feature type="domain" description="Pyrrolo-quinoline quinone repeat" evidence="6">
    <location>
        <begin position="83"/>
        <end position="315"/>
    </location>
</feature>
<dbReference type="GO" id="GO:0009279">
    <property type="term" value="C:cell outer membrane"/>
    <property type="evidence" value="ECO:0007669"/>
    <property type="project" value="UniProtKB-SubCell"/>
</dbReference>
<dbReference type="InterPro" id="IPR017687">
    <property type="entry name" value="BamB"/>
</dbReference>
<evidence type="ECO:0000256" key="1">
    <source>
        <dbReference type="ARBA" id="ARBA00022729"/>
    </source>
</evidence>
<dbReference type="InterPro" id="IPR002372">
    <property type="entry name" value="PQQ_rpt_dom"/>
</dbReference>
<keyword evidence="4" id="KW-0449">Lipoprotein</keyword>
<feature type="chain" id="PRO_5019599313" description="Outer membrane protein assembly factor BamB" evidence="5">
    <location>
        <begin position="25"/>
        <end position="390"/>
    </location>
</feature>
<dbReference type="OrthoDB" id="5173551at2"/>
<keyword evidence="8" id="KW-1185">Reference proteome</keyword>
<comment type="subcellular location">
    <subcellularLocation>
        <location evidence="4">Cell outer membrane</location>
        <topology evidence="4">Lipid-anchor</topology>
    </subcellularLocation>
</comment>
<dbReference type="Proteomes" id="UP000291562">
    <property type="component" value="Chromosome"/>
</dbReference>
<dbReference type="GO" id="GO:0043165">
    <property type="term" value="P:Gram-negative-bacterium-type cell outer membrane assembly"/>
    <property type="evidence" value="ECO:0007669"/>
    <property type="project" value="UniProtKB-UniRule"/>
</dbReference>
<dbReference type="Pfam" id="PF13360">
    <property type="entry name" value="PQQ_2"/>
    <property type="match status" value="1"/>
</dbReference>
<name>A0A411HJI7_9GAMM</name>
<dbReference type="PANTHER" id="PTHR34512">
    <property type="entry name" value="CELL SURFACE PROTEIN"/>
    <property type="match status" value="1"/>
</dbReference>
<dbReference type="AlphaFoldDB" id="A0A411HJI7"/>
<dbReference type="NCBIfam" id="TIGR03300">
    <property type="entry name" value="assembly_YfgL"/>
    <property type="match status" value="1"/>
</dbReference>
<keyword evidence="4" id="KW-0564">Palmitate</keyword>
<dbReference type="InterPro" id="IPR018391">
    <property type="entry name" value="PQQ_b-propeller_rpt"/>
</dbReference>
<dbReference type="InterPro" id="IPR011047">
    <property type="entry name" value="Quinoprotein_ADH-like_sf"/>
</dbReference>
<evidence type="ECO:0000313" key="8">
    <source>
        <dbReference type="Proteomes" id="UP000291562"/>
    </source>
</evidence>
<dbReference type="EMBL" id="CP035704">
    <property type="protein sequence ID" value="QBB70651.1"/>
    <property type="molecule type" value="Genomic_DNA"/>
</dbReference>
<dbReference type="KEGG" id="xbc:ELE36_09900"/>
<accession>A0A411HJI7</accession>
<dbReference type="HAMAP" id="MF_00923">
    <property type="entry name" value="OM_assembly_BamB"/>
    <property type="match status" value="1"/>
</dbReference>
<dbReference type="SMART" id="SM00564">
    <property type="entry name" value="PQQ"/>
    <property type="match status" value="6"/>
</dbReference>
<gene>
    <name evidence="4 7" type="primary">bamB</name>
    <name evidence="7" type="ORF">ELE36_09900</name>
</gene>
<proteinExistence type="inferred from homology"/>
<evidence type="ECO:0000256" key="4">
    <source>
        <dbReference type="HAMAP-Rule" id="MF_00923"/>
    </source>
</evidence>